<dbReference type="Proteomes" id="UP000054359">
    <property type="component" value="Unassembled WGS sequence"/>
</dbReference>
<evidence type="ECO:0000313" key="2">
    <source>
        <dbReference type="Proteomes" id="UP000054359"/>
    </source>
</evidence>
<reference evidence="1 2" key="1">
    <citation type="submission" date="2013-11" db="EMBL/GenBank/DDBJ databases">
        <title>Genome sequencing of Stegodyphus mimosarum.</title>
        <authorList>
            <person name="Bechsgaard J."/>
        </authorList>
    </citation>
    <scope>NUCLEOTIDE SEQUENCE [LARGE SCALE GENOMIC DNA]</scope>
</reference>
<proteinExistence type="predicted"/>
<dbReference type="EMBL" id="KK115494">
    <property type="protein sequence ID" value="KFM65241.1"/>
    <property type="molecule type" value="Genomic_DNA"/>
</dbReference>
<feature type="non-terminal residue" evidence="1">
    <location>
        <position position="70"/>
    </location>
</feature>
<name>A0A087TJF2_STEMI</name>
<protein>
    <submittedName>
        <fullName evidence="1">Uncharacterized protein</fullName>
    </submittedName>
</protein>
<feature type="non-terminal residue" evidence="1">
    <location>
        <position position="1"/>
    </location>
</feature>
<accession>A0A087TJF2</accession>
<evidence type="ECO:0000313" key="1">
    <source>
        <dbReference type="EMBL" id="KFM65241.1"/>
    </source>
</evidence>
<gene>
    <name evidence="1" type="ORF">X975_07529</name>
</gene>
<sequence length="70" mass="8213">FGLREAEIVELLASTEYEGPQLDNDVDSKKVEFSPINWLDIKKELSVLMKMYYVDKRPYLYWSHTTIANA</sequence>
<organism evidence="1 2">
    <name type="scientific">Stegodyphus mimosarum</name>
    <name type="common">African social velvet spider</name>
    <dbReference type="NCBI Taxonomy" id="407821"/>
    <lineage>
        <taxon>Eukaryota</taxon>
        <taxon>Metazoa</taxon>
        <taxon>Ecdysozoa</taxon>
        <taxon>Arthropoda</taxon>
        <taxon>Chelicerata</taxon>
        <taxon>Arachnida</taxon>
        <taxon>Araneae</taxon>
        <taxon>Araneomorphae</taxon>
        <taxon>Entelegynae</taxon>
        <taxon>Eresoidea</taxon>
        <taxon>Eresidae</taxon>
        <taxon>Stegodyphus</taxon>
    </lineage>
</organism>
<dbReference type="AlphaFoldDB" id="A0A087TJF2"/>
<keyword evidence="2" id="KW-1185">Reference proteome</keyword>